<comment type="caution">
    <text evidence="7">The sequence shown here is derived from an EMBL/GenBank/DDBJ whole genome shotgun (WGS) entry which is preliminary data.</text>
</comment>
<evidence type="ECO:0000256" key="1">
    <source>
        <dbReference type="ARBA" id="ARBA00004442"/>
    </source>
</evidence>
<dbReference type="RefSeq" id="WP_099861808.1">
    <property type="nucleotide sequence ID" value="NZ_PEOG01000027.1"/>
</dbReference>
<evidence type="ECO:0000256" key="5">
    <source>
        <dbReference type="SAM" id="MobiDB-lite"/>
    </source>
</evidence>
<dbReference type="InterPro" id="IPR006664">
    <property type="entry name" value="OMP_bac"/>
</dbReference>
<keyword evidence="8" id="KW-1185">Reference proteome</keyword>
<dbReference type="PANTHER" id="PTHR30329:SF21">
    <property type="entry name" value="LIPOPROTEIN YIAD-RELATED"/>
    <property type="match status" value="1"/>
</dbReference>
<dbReference type="CDD" id="cd07185">
    <property type="entry name" value="OmpA_C-like"/>
    <property type="match status" value="1"/>
</dbReference>
<dbReference type="AlphaFoldDB" id="A0A2G9C9I2"/>
<keyword evidence="2 4" id="KW-0472">Membrane</keyword>
<sequence>MRRPPVLSRSAADAASGVFAGPRWLGIAASSLPVLALVLMTLAGCTSMSGPSGSATPAPSGAVTPTTPAASVIGGNLWSSRMEERRQAVVQASGGSGIAVVRTADNQLKLTLPMEAAFDLGRSELKPAVRPALDEASRNLDENVRITIVGHTDSSAGDAVNGPLSLDRAETVREYLVHHGVRRGRLLVEGRGGRQPVASNATEAGRAANRRIEIFLSQPAS</sequence>
<protein>
    <recommendedName>
        <fullName evidence="6">OmpA-like domain-containing protein</fullName>
    </recommendedName>
</protein>
<dbReference type="Pfam" id="PF00691">
    <property type="entry name" value="OmpA"/>
    <property type="match status" value="1"/>
</dbReference>
<proteinExistence type="predicted"/>
<evidence type="ECO:0000313" key="8">
    <source>
        <dbReference type="Proteomes" id="UP000231501"/>
    </source>
</evidence>
<evidence type="ECO:0000256" key="2">
    <source>
        <dbReference type="ARBA" id="ARBA00023136"/>
    </source>
</evidence>
<feature type="domain" description="OmpA-like" evidence="6">
    <location>
        <begin position="105"/>
        <end position="220"/>
    </location>
</feature>
<feature type="compositionally biased region" description="Low complexity" evidence="5">
    <location>
        <begin position="48"/>
        <end position="62"/>
    </location>
</feature>
<dbReference type="PROSITE" id="PS51123">
    <property type="entry name" value="OMPA_2"/>
    <property type="match status" value="1"/>
</dbReference>
<comment type="subcellular location">
    <subcellularLocation>
        <location evidence="1">Cell outer membrane</location>
    </subcellularLocation>
</comment>
<feature type="region of interest" description="Disordered" evidence="5">
    <location>
        <begin position="48"/>
        <end position="67"/>
    </location>
</feature>
<dbReference type="InterPro" id="IPR050330">
    <property type="entry name" value="Bact_OuterMem_StrucFunc"/>
</dbReference>
<name>A0A2G9C9I2_9BURK</name>
<dbReference type="Gene3D" id="3.30.1330.60">
    <property type="entry name" value="OmpA-like domain"/>
    <property type="match status" value="1"/>
</dbReference>
<dbReference type="InterPro" id="IPR036737">
    <property type="entry name" value="OmpA-like_sf"/>
</dbReference>
<dbReference type="InterPro" id="IPR006665">
    <property type="entry name" value="OmpA-like"/>
</dbReference>
<gene>
    <name evidence="7" type="ORF">CS062_11640</name>
</gene>
<dbReference type="OrthoDB" id="9782229at2"/>
<evidence type="ECO:0000256" key="3">
    <source>
        <dbReference type="ARBA" id="ARBA00023237"/>
    </source>
</evidence>
<organism evidence="7 8">
    <name type="scientific">Roseateles chitinivorans</name>
    <dbReference type="NCBI Taxonomy" id="2917965"/>
    <lineage>
        <taxon>Bacteria</taxon>
        <taxon>Pseudomonadati</taxon>
        <taxon>Pseudomonadota</taxon>
        <taxon>Betaproteobacteria</taxon>
        <taxon>Burkholderiales</taxon>
        <taxon>Sphaerotilaceae</taxon>
        <taxon>Roseateles</taxon>
    </lineage>
</organism>
<dbReference type="EMBL" id="PEOG01000027">
    <property type="protein sequence ID" value="PIM53002.1"/>
    <property type="molecule type" value="Genomic_DNA"/>
</dbReference>
<evidence type="ECO:0000259" key="6">
    <source>
        <dbReference type="PROSITE" id="PS51123"/>
    </source>
</evidence>
<evidence type="ECO:0000256" key="4">
    <source>
        <dbReference type="PROSITE-ProRule" id="PRU00473"/>
    </source>
</evidence>
<accession>A0A2G9C9I2</accession>
<evidence type="ECO:0000313" key="7">
    <source>
        <dbReference type="EMBL" id="PIM53002.1"/>
    </source>
</evidence>
<dbReference type="PANTHER" id="PTHR30329">
    <property type="entry name" value="STATOR ELEMENT OF FLAGELLAR MOTOR COMPLEX"/>
    <property type="match status" value="1"/>
</dbReference>
<dbReference type="PRINTS" id="PR01021">
    <property type="entry name" value="OMPADOMAIN"/>
</dbReference>
<dbReference type="PRINTS" id="PR01023">
    <property type="entry name" value="NAFLGMOTY"/>
</dbReference>
<dbReference type="GO" id="GO:0009279">
    <property type="term" value="C:cell outer membrane"/>
    <property type="evidence" value="ECO:0007669"/>
    <property type="project" value="UniProtKB-SubCell"/>
</dbReference>
<dbReference type="Proteomes" id="UP000231501">
    <property type="component" value="Unassembled WGS sequence"/>
</dbReference>
<dbReference type="SUPFAM" id="SSF103088">
    <property type="entry name" value="OmpA-like"/>
    <property type="match status" value="1"/>
</dbReference>
<reference evidence="7 8" key="1">
    <citation type="submission" date="2017-11" db="EMBL/GenBank/DDBJ databases">
        <title>Draft genome sequence of Mitsuaria sp. HWN-4.</title>
        <authorList>
            <person name="Gundlapally S.R."/>
        </authorList>
    </citation>
    <scope>NUCLEOTIDE SEQUENCE [LARGE SCALE GENOMIC DNA]</scope>
    <source>
        <strain evidence="7 8">HWN-4</strain>
    </source>
</reference>
<keyword evidence="3" id="KW-0998">Cell outer membrane</keyword>